<gene>
    <name evidence="2" type="ORF">LCGC14_1640330</name>
</gene>
<evidence type="ECO:0000256" key="1">
    <source>
        <dbReference type="SAM" id="Phobius"/>
    </source>
</evidence>
<dbReference type="AlphaFoldDB" id="A0A0F9IMA3"/>
<comment type="caution">
    <text evidence="2">The sequence shown here is derived from an EMBL/GenBank/DDBJ whole genome shotgun (WGS) entry which is preliminary data.</text>
</comment>
<reference evidence="2" key="1">
    <citation type="journal article" date="2015" name="Nature">
        <title>Complex archaea that bridge the gap between prokaryotes and eukaryotes.</title>
        <authorList>
            <person name="Spang A."/>
            <person name="Saw J.H."/>
            <person name="Jorgensen S.L."/>
            <person name="Zaremba-Niedzwiedzka K."/>
            <person name="Martijn J."/>
            <person name="Lind A.E."/>
            <person name="van Eijk R."/>
            <person name="Schleper C."/>
            <person name="Guy L."/>
            <person name="Ettema T.J."/>
        </authorList>
    </citation>
    <scope>NUCLEOTIDE SEQUENCE</scope>
</reference>
<organism evidence="2">
    <name type="scientific">marine sediment metagenome</name>
    <dbReference type="NCBI Taxonomy" id="412755"/>
    <lineage>
        <taxon>unclassified sequences</taxon>
        <taxon>metagenomes</taxon>
        <taxon>ecological metagenomes</taxon>
    </lineage>
</organism>
<name>A0A0F9IMA3_9ZZZZ</name>
<keyword evidence="1" id="KW-0472">Membrane</keyword>
<proteinExistence type="predicted"/>
<evidence type="ECO:0000313" key="2">
    <source>
        <dbReference type="EMBL" id="KKM20954.1"/>
    </source>
</evidence>
<accession>A0A0F9IMA3</accession>
<dbReference type="EMBL" id="LAZR01013662">
    <property type="protein sequence ID" value="KKM20954.1"/>
    <property type="molecule type" value="Genomic_DNA"/>
</dbReference>
<sequence length="65" mass="7476">MKKGNTITENDRCAFIFLAFLISMWMMVFTVMYVTNSVLPEVAAIGTLIMAKYYEFVLEIKKEGL</sequence>
<feature type="transmembrane region" description="Helical" evidence="1">
    <location>
        <begin position="12"/>
        <end position="34"/>
    </location>
</feature>
<protein>
    <submittedName>
        <fullName evidence="2">Uncharacterized protein</fullName>
    </submittedName>
</protein>
<keyword evidence="1" id="KW-0812">Transmembrane</keyword>
<keyword evidence="1" id="KW-1133">Transmembrane helix</keyword>